<keyword evidence="3" id="KW-1185">Reference proteome</keyword>
<evidence type="ECO:0000256" key="1">
    <source>
        <dbReference type="SAM" id="MobiDB-lite"/>
    </source>
</evidence>
<feature type="region of interest" description="Disordered" evidence="1">
    <location>
        <begin position="1"/>
        <end position="22"/>
    </location>
</feature>
<gene>
    <name evidence="2" type="ORF">EYF80_031543</name>
</gene>
<dbReference type="Proteomes" id="UP000314294">
    <property type="component" value="Unassembled WGS sequence"/>
</dbReference>
<feature type="compositionally biased region" description="Basic and acidic residues" evidence="1">
    <location>
        <begin position="7"/>
        <end position="17"/>
    </location>
</feature>
<protein>
    <submittedName>
        <fullName evidence="2">Uncharacterized protein</fullName>
    </submittedName>
</protein>
<name>A0A4Z2GY71_9TELE</name>
<organism evidence="2 3">
    <name type="scientific">Liparis tanakae</name>
    <name type="common">Tanaka's snailfish</name>
    <dbReference type="NCBI Taxonomy" id="230148"/>
    <lineage>
        <taxon>Eukaryota</taxon>
        <taxon>Metazoa</taxon>
        <taxon>Chordata</taxon>
        <taxon>Craniata</taxon>
        <taxon>Vertebrata</taxon>
        <taxon>Euteleostomi</taxon>
        <taxon>Actinopterygii</taxon>
        <taxon>Neopterygii</taxon>
        <taxon>Teleostei</taxon>
        <taxon>Neoteleostei</taxon>
        <taxon>Acanthomorphata</taxon>
        <taxon>Eupercaria</taxon>
        <taxon>Perciformes</taxon>
        <taxon>Cottioidei</taxon>
        <taxon>Cottales</taxon>
        <taxon>Liparidae</taxon>
        <taxon>Liparis</taxon>
    </lineage>
</organism>
<accession>A0A4Z2GY71</accession>
<sequence length="61" mass="6966">MSDESLTSDRNDTETRTRAGRRLKQTLYATTCVNPNAKLRRRANHSKKTKGEIVKPEAYSL</sequence>
<proteinExistence type="predicted"/>
<evidence type="ECO:0000313" key="3">
    <source>
        <dbReference type="Proteomes" id="UP000314294"/>
    </source>
</evidence>
<comment type="caution">
    <text evidence="2">The sequence shown here is derived from an EMBL/GenBank/DDBJ whole genome shotgun (WGS) entry which is preliminary data.</text>
</comment>
<dbReference type="AlphaFoldDB" id="A0A4Z2GY71"/>
<reference evidence="2 3" key="1">
    <citation type="submission" date="2019-03" db="EMBL/GenBank/DDBJ databases">
        <title>First draft genome of Liparis tanakae, snailfish: a comprehensive survey of snailfish specific genes.</title>
        <authorList>
            <person name="Kim W."/>
            <person name="Song I."/>
            <person name="Jeong J.-H."/>
            <person name="Kim D."/>
            <person name="Kim S."/>
            <person name="Ryu S."/>
            <person name="Song J.Y."/>
            <person name="Lee S.K."/>
        </authorList>
    </citation>
    <scope>NUCLEOTIDE SEQUENCE [LARGE SCALE GENOMIC DNA]</scope>
    <source>
        <tissue evidence="2">Muscle</tissue>
    </source>
</reference>
<dbReference type="EMBL" id="SRLO01000385">
    <property type="protein sequence ID" value="TNN58241.1"/>
    <property type="molecule type" value="Genomic_DNA"/>
</dbReference>
<evidence type="ECO:0000313" key="2">
    <source>
        <dbReference type="EMBL" id="TNN58241.1"/>
    </source>
</evidence>
<feature type="region of interest" description="Disordered" evidence="1">
    <location>
        <begin position="42"/>
        <end position="61"/>
    </location>
</feature>